<comment type="caution">
    <text evidence="4">The sequence shown here is derived from an EMBL/GenBank/DDBJ whole genome shotgun (WGS) entry which is preliminary data.</text>
</comment>
<accession>A0A8H4TX25</accession>
<evidence type="ECO:0000256" key="3">
    <source>
        <dbReference type="ARBA" id="ARBA00023167"/>
    </source>
</evidence>
<organism evidence="4 5">
    <name type="scientific">Fusarium sarcochroum</name>
    <dbReference type="NCBI Taxonomy" id="1208366"/>
    <lineage>
        <taxon>Eukaryota</taxon>
        <taxon>Fungi</taxon>
        <taxon>Dikarya</taxon>
        <taxon>Ascomycota</taxon>
        <taxon>Pezizomycotina</taxon>
        <taxon>Sordariomycetes</taxon>
        <taxon>Hypocreomycetidae</taxon>
        <taxon>Hypocreales</taxon>
        <taxon>Nectriaceae</taxon>
        <taxon>Fusarium</taxon>
        <taxon>Fusarium lateritium species complex</taxon>
    </lineage>
</organism>
<evidence type="ECO:0008006" key="6">
    <source>
        <dbReference type="Google" id="ProtNLM"/>
    </source>
</evidence>
<dbReference type="GO" id="GO:0043874">
    <property type="term" value="F:acireductone synthase activity"/>
    <property type="evidence" value="ECO:0007669"/>
    <property type="project" value="InterPro"/>
</dbReference>
<keyword evidence="5" id="KW-1185">Reference proteome</keyword>
<keyword evidence="1" id="KW-0028">Amino-acid biosynthesis</keyword>
<reference evidence="4" key="2">
    <citation type="submission" date="2020-05" db="EMBL/GenBank/DDBJ databases">
        <authorList>
            <person name="Kim H.-S."/>
            <person name="Proctor R.H."/>
            <person name="Brown D.W."/>
        </authorList>
    </citation>
    <scope>NUCLEOTIDE SEQUENCE</scope>
    <source>
        <strain evidence="4">NRRL 20472</strain>
    </source>
</reference>
<proteinExistence type="predicted"/>
<dbReference type="NCBIfam" id="TIGR01691">
    <property type="entry name" value="enolase-ppase"/>
    <property type="match status" value="1"/>
</dbReference>
<evidence type="ECO:0000256" key="2">
    <source>
        <dbReference type="ARBA" id="ARBA00022801"/>
    </source>
</evidence>
<dbReference type="Gene3D" id="3.40.50.1000">
    <property type="entry name" value="HAD superfamily/HAD-like"/>
    <property type="match status" value="1"/>
</dbReference>
<keyword evidence="2" id="KW-0378">Hydrolase</keyword>
<dbReference type="PANTHER" id="PTHR20371">
    <property type="entry name" value="ENOLASE-PHOSPHATASE E1"/>
    <property type="match status" value="1"/>
</dbReference>
<dbReference type="PANTHER" id="PTHR20371:SF1">
    <property type="entry name" value="ENOLASE-PHOSPHATASE E1"/>
    <property type="match status" value="1"/>
</dbReference>
<dbReference type="InterPro" id="IPR023214">
    <property type="entry name" value="HAD_sf"/>
</dbReference>
<name>A0A8H4TX25_9HYPO</name>
<evidence type="ECO:0000313" key="5">
    <source>
        <dbReference type="Proteomes" id="UP000622797"/>
    </source>
</evidence>
<dbReference type="InterPro" id="IPR023943">
    <property type="entry name" value="Enolase-ppase_E1"/>
</dbReference>
<protein>
    <recommendedName>
        <fullName evidence="6">Enolase-phosphatase E1</fullName>
    </recommendedName>
</protein>
<dbReference type="Gene3D" id="1.10.720.60">
    <property type="match status" value="1"/>
</dbReference>
<dbReference type="SUPFAM" id="SSF56784">
    <property type="entry name" value="HAD-like"/>
    <property type="match status" value="1"/>
</dbReference>
<gene>
    <name evidence="4" type="ORF">FSARC_6637</name>
</gene>
<dbReference type="EMBL" id="JABEXW010000339">
    <property type="protein sequence ID" value="KAF4965591.1"/>
    <property type="molecule type" value="Genomic_DNA"/>
</dbReference>
<evidence type="ECO:0000256" key="1">
    <source>
        <dbReference type="ARBA" id="ARBA00022605"/>
    </source>
</evidence>
<evidence type="ECO:0000313" key="4">
    <source>
        <dbReference type="EMBL" id="KAF4965591.1"/>
    </source>
</evidence>
<dbReference type="InterPro" id="IPR036412">
    <property type="entry name" value="HAD-like_sf"/>
</dbReference>
<sequence>MTLNLAEFDVLVFDIEGTVCPISFVKDVLVSRPPVFLSCLTSTAHLFRRFYSPYPCITSVKTSLPPPGPDLRMDPTKIRPQPPLPGLVRPSAGLHTQFSGVFAAELIPAKSRKSRARAAGLSDQAPSFSSLPLSPFTDFAPLLTKFCSLYQFPYALEALTKVLDQEWDSLEFAKYRDAFPEEYRNSRSDFEAHVRDLVKRDVKIAYLKSLQGYLWLQGYKSGNIVAPLFPDVEPFFNEAVQSGKKIIIYSSGSVPAQKLLFSHTNSEKSDMTPLIVDYFDTTNAGPKTEVGSYTKIISHHPEHKDLNKWLFLSDNIDEVKAAVGAGIRSLPVVRPGNAPLPPDDPLSKLAISEFKHSEVATLGV</sequence>
<dbReference type="OrthoDB" id="272500at2759"/>
<reference evidence="4" key="1">
    <citation type="journal article" date="2020" name="BMC Genomics">
        <title>Correction to: Identification and distribution of gene clusters required for synthesis of sphingolipid metabolism inhibitors in diverse species of the filamentous fungus Fusarium.</title>
        <authorList>
            <person name="Kim H.S."/>
            <person name="Lohmar J.M."/>
            <person name="Busman M."/>
            <person name="Brown D.W."/>
            <person name="Naumann T.A."/>
            <person name="Divon H.H."/>
            <person name="Lysoe E."/>
            <person name="Uhlig S."/>
            <person name="Proctor R.H."/>
        </authorList>
    </citation>
    <scope>NUCLEOTIDE SEQUENCE</scope>
    <source>
        <strain evidence="4">NRRL 20472</strain>
    </source>
</reference>
<dbReference type="GO" id="GO:0019509">
    <property type="term" value="P:L-methionine salvage from methylthioadenosine"/>
    <property type="evidence" value="ECO:0007669"/>
    <property type="project" value="InterPro"/>
</dbReference>
<keyword evidence="3" id="KW-0486">Methionine biosynthesis</keyword>
<dbReference type="Proteomes" id="UP000622797">
    <property type="component" value="Unassembled WGS sequence"/>
</dbReference>
<dbReference type="AlphaFoldDB" id="A0A8H4TX25"/>
<dbReference type="GO" id="GO:0000287">
    <property type="term" value="F:magnesium ion binding"/>
    <property type="evidence" value="ECO:0007669"/>
    <property type="project" value="InterPro"/>
</dbReference>